<dbReference type="Proteomes" id="UP000295375">
    <property type="component" value="Unassembled WGS sequence"/>
</dbReference>
<evidence type="ECO:0000313" key="3">
    <source>
        <dbReference type="EMBL" id="TDQ46779.1"/>
    </source>
</evidence>
<keyword evidence="1" id="KW-0812">Transmembrane</keyword>
<dbReference type="RefSeq" id="WP_133591507.1">
    <property type="nucleotide sequence ID" value="NZ_CP037953.1"/>
</dbReference>
<reference evidence="3 4" key="1">
    <citation type="submission" date="2019-03" db="EMBL/GenBank/DDBJ databases">
        <title>Genomic Encyclopedia of Type Strains, Phase IV (KMG-IV): sequencing the most valuable type-strain genomes for metagenomic binning, comparative biology and taxonomic classification.</title>
        <authorList>
            <person name="Goeker M."/>
        </authorList>
    </citation>
    <scope>NUCLEOTIDE SEQUENCE [LARGE SCALE GENOMIC DNA]</scope>
    <source>
        <strain evidence="3 4">DSM 103792</strain>
    </source>
</reference>
<evidence type="ECO:0000256" key="1">
    <source>
        <dbReference type="SAM" id="Phobius"/>
    </source>
</evidence>
<proteinExistence type="predicted"/>
<dbReference type="OrthoDB" id="5787358at2"/>
<keyword evidence="1" id="KW-0472">Membrane</keyword>
<keyword evidence="2" id="KW-0732">Signal</keyword>
<protein>
    <submittedName>
        <fullName evidence="3">Putative secreted protein with PEP-CTERM sorting signal</fullName>
    </submittedName>
</protein>
<dbReference type="EMBL" id="SNYM01000012">
    <property type="protein sequence ID" value="TDQ46779.1"/>
    <property type="molecule type" value="Genomic_DNA"/>
</dbReference>
<feature type="chain" id="PRO_5020909535" evidence="2">
    <location>
        <begin position="22"/>
        <end position="275"/>
    </location>
</feature>
<evidence type="ECO:0000313" key="4">
    <source>
        <dbReference type="Proteomes" id="UP000295375"/>
    </source>
</evidence>
<evidence type="ECO:0000256" key="2">
    <source>
        <dbReference type="SAM" id="SignalP"/>
    </source>
</evidence>
<dbReference type="AlphaFoldDB" id="A0A4R6UMJ3"/>
<comment type="caution">
    <text evidence="3">The sequence shown here is derived from an EMBL/GenBank/DDBJ whole genome shotgun (WGS) entry which is preliminary data.</text>
</comment>
<keyword evidence="1" id="KW-1133">Transmembrane helix</keyword>
<organism evidence="3 4">
    <name type="scientific">Permianibacter aggregans</name>
    <dbReference type="NCBI Taxonomy" id="1510150"/>
    <lineage>
        <taxon>Bacteria</taxon>
        <taxon>Pseudomonadati</taxon>
        <taxon>Pseudomonadota</taxon>
        <taxon>Gammaproteobacteria</taxon>
        <taxon>Pseudomonadales</taxon>
        <taxon>Pseudomonadaceae</taxon>
        <taxon>Permianibacter</taxon>
    </lineage>
</organism>
<sequence>MRLKQLMVAGLMFAGSGIALADPLVTEWDFQTTTGFEDDGAWSCDGDVAGSNSCSLAFSDLNGNGTYNTLSWGTESNPEDAQSYLEITNILGTLTTNGGWEDINYFDHYNHVITAAGGSLGFVNILGLFQILDPLGVLPDFGTPNGVSFFETFNTQDCPTPNPNGTYCDDIFTTGGLSGSFNFMVAGDGGMYTLSFQFFAGPGTTIVDNGDGTFTIYTTEACSADGIAGCQPGEPYAAGFSRLITQAQITYVAEPAYIALLGFGLLGLFLRRKRF</sequence>
<feature type="transmembrane region" description="Helical" evidence="1">
    <location>
        <begin position="251"/>
        <end position="270"/>
    </location>
</feature>
<accession>A0A4R6UMJ3</accession>
<keyword evidence="4" id="KW-1185">Reference proteome</keyword>
<feature type="signal peptide" evidence="2">
    <location>
        <begin position="1"/>
        <end position="21"/>
    </location>
</feature>
<gene>
    <name evidence="3" type="ORF">EV696_11234</name>
</gene>
<dbReference type="NCBIfam" id="NF038125">
    <property type="entry name" value="PEP_CTERM_THxN"/>
    <property type="match status" value="1"/>
</dbReference>
<name>A0A4R6UMJ3_9GAMM</name>